<dbReference type="InterPro" id="IPR052909">
    <property type="entry name" value="Transposase_6_like"/>
</dbReference>
<reference evidence="2 3" key="1">
    <citation type="submission" date="2021-05" db="EMBL/GenBank/DDBJ databases">
        <title>Roseococcus sp. XZZS9, whole genome shotgun sequencing project.</title>
        <authorList>
            <person name="Zhao G."/>
            <person name="Shen L."/>
        </authorList>
    </citation>
    <scope>NUCLEOTIDE SEQUENCE [LARGE SCALE GENOMIC DNA]</scope>
    <source>
        <strain evidence="2 3">XZZS9</strain>
    </source>
</reference>
<feature type="domain" description="Insertion element IS402-like" evidence="1">
    <location>
        <begin position="12"/>
        <end position="82"/>
    </location>
</feature>
<dbReference type="InterPro" id="IPR025161">
    <property type="entry name" value="IS402-like_dom"/>
</dbReference>
<keyword evidence="3" id="KW-1185">Reference proteome</keyword>
<dbReference type="Pfam" id="PF13340">
    <property type="entry name" value="DUF4096"/>
    <property type="match status" value="1"/>
</dbReference>
<sequence length="194" mass="22184">MLASLRIPLTPLSDAEWQAVLPHLPNTTTRGRPCDLRAHFNAIFRLAATDGPWRELPRHYGNHDTIARHFRRLTHAGLWERLLIALSSAPADHPLRRLEGLICRAARRAIRIRGLRLITLIRRLNLKRALPAPPWLVADPILSEKLFALPFPALLPVTRRRKARGIAWLRALRRCLGTVAGRRWIPRALKASWP</sequence>
<dbReference type="RefSeq" id="WP_213670611.1">
    <property type="nucleotide sequence ID" value="NZ_JAHCDA010000002.1"/>
</dbReference>
<proteinExistence type="predicted"/>
<protein>
    <submittedName>
        <fullName evidence="2">Transposase</fullName>
    </submittedName>
</protein>
<dbReference type="EMBL" id="JAHCDA010000002">
    <property type="protein sequence ID" value="MBS7811972.1"/>
    <property type="molecule type" value="Genomic_DNA"/>
</dbReference>
<dbReference type="PANTHER" id="PTHR46637">
    <property type="entry name" value="TIS1421-TRANSPOSASE PROTEIN A"/>
    <property type="match status" value="1"/>
</dbReference>
<organism evidence="2 3">
    <name type="scientific">Roseococcus pinisoli</name>
    <dbReference type="NCBI Taxonomy" id="2835040"/>
    <lineage>
        <taxon>Bacteria</taxon>
        <taxon>Pseudomonadati</taxon>
        <taxon>Pseudomonadota</taxon>
        <taxon>Alphaproteobacteria</taxon>
        <taxon>Acetobacterales</taxon>
        <taxon>Roseomonadaceae</taxon>
        <taxon>Roseococcus</taxon>
    </lineage>
</organism>
<name>A0ABS5QGC2_9PROT</name>
<evidence type="ECO:0000259" key="1">
    <source>
        <dbReference type="Pfam" id="PF13340"/>
    </source>
</evidence>
<evidence type="ECO:0000313" key="2">
    <source>
        <dbReference type="EMBL" id="MBS7811972.1"/>
    </source>
</evidence>
<accession>A0ABS5QGC2</accession>
<comment type="caution">
    <text evidence="2">The sequence shown here is derived from an EMBL/GenBank/DDBJ whole genome shotgun (WGS) entry which is preliminary data.</text>
</comment>
<gene>
    <name evidence="2" type="ORF">KHU32_13560</name>
</gene>
<dbReference type="Proteomes" id="UP000766336">
    <property type="component" value="Unassembled WGS sequence"/>
</dbReference>
<evidence type="ECO:0000313" key="3">
    <source>
        <dbReference type="Proteomes" id="UP000766336"/>
    </source>
</evidence>
<dbReference type="PANTHER" id="PTHR46637:SF1">
    <property type="entry name" value="BLL5188 PROTEIN"/>
    <property type="match status" value="1"/>
</dbReference>